<dbReference type="GO" id="GO:0042765">
    <property type="term" value="C:GPI-anchor transamidase complex"/>
    <property type="evidence" value="ECO:0007669"/>
    <property type="project" value="InterPro"/>
</dbReference>
<comment type="pathway">
    <text evidence="1">Glycolipid biosynthesis; glycosylphosphatidylinositol-anchor biosynthesis.</text>
</comment>
<dbReference type="STRING" id="1805483.A0A177ECI7"/>
<keyword evidence="3" id="KW-0337">GPI-anchor biosynthesis</keyword>
<sequence length="266" mass="29709">MRWTVHTVVYLVLGACLVACRNKAILINCSWQYENYRHFSNVRALQSILQGHGYAAEDIAVFMKQDLLADKRNTMEKLCIGDSLLEEGKDYTPKRRSSSYFDILNLISGDDPVMLGADGTTNLLIYLTGHGGDGFIKYCNRKYYYTDDLTDALIRLQAVRPLNKVFFISDTCQADTLIDASRLPPNVSVLSTSLKGESSHSANFNNDLNIYPIDLFAMSMYKLAQKGSNLLLSDLPKVLPPSTLLSTLSLHGPDAHLNDFLHSPPH</sequence>
<dbReference type="UniPathway" id="UPA00196"/>
<dbReference type="GO" id="GO:0006508">
    <property type="term" value="P:proteolysis"/>
    <property type="evidence" value="ECO:0007669"/>
    <property type="project" value="InterPro"/>
</dbReference>
<evidence type="ECO:0000313" key="7">
    <source>
        <dbReference type="Proteomes" id="UP000185944"/>
    </source>
</evidence>
<accession>A0A177ECI7</accession>
<name>A0A177ECI7_9MICR</name>
<evidence type="ECO:0000256" key="5">
    <source>
        <dbReference type="SAM" id="SignalP"/>
    </source>
</evidence>
<comment type="caution">
    <text evidence="6">The sequence shown here is derived from an EMBL/GenBank/DDBJ whole genome shotgun (WGS) entry which is preliminary data.</text>
</comment>
<gene>
    <name evidence="6" type="ORF">NEDG_00797</name>
</gene>
<proteinExistence type="inferred from homology"/>
<dbReference type="Proteomes" id="UP000185944">
    <property type="component" value="Unassembled WGS sequence"/>
</dbReference>
<dbReference type="PANTHER" id="PTHR48067">
    <property type="entry name" value="GPI-ANCHOR TRANSAMIDASE"/>
    <property type="match status" value="1"/>
</dbReference>
<comment type="similarity">
    <text evidence="2">Belongs to the peptidase C13 family.</text>
</comment>
<dbReference type="InterPro" id="IPR001096">
    <property type="entry name" value="Peptidase_C13"/>
</dbReference>
<dbReference type="GO" id="GO:0006506">
    <property type="term" value="P:GPI anchor biosynthetic process"/>
    <property type="evidence" value="ECO:0007669"/>
    <property type="project" value="UniProtKB-UniPathway"/>
</dbReference>
<protein>
    <submittedName>
        <fullName evidence="6">Phosphatidylinositol glycan, class K</fullName>
    </submittedName>
</protein>
<dbReference type="GO" id="GO:0003923">
    <property type="term" value="F:GPI-anchor transamidase activity"/>
    <property type="evidence" value="ECO:0007669"/>
    <property type="project" value="InterPro"/>
</dbReference>
<evidence type="ECO:0000313" key="6">
    <source>
        <dbReference type="EMBL" id="OAG29664.1"/>
    </source>
</evidence>
<feature type="chain" id="PRO_5028274554" evidence="5">
    <location>
        <begin position="21"/>
        <end position="266"/>
    </location>
</feature>
<dbReference type="AlphaFoldDB" id="A0A177ECI7"/>
<feature type="signal peptide" evidence="5">
    <location>
        <begin position="1"/>
        <end position="20"/>
    </location>
</feature>
<dbReference type="PROSITE" id="PS51257">
    <property type="entry name" value="PROKAR_LIPOPROTEIN"/>
    <property type="match status" value="1"/>
</dbReference>
<dbReference type="GeneID" id="93647147"/>
<dbReference type="InterPro" id="IPR028361">
    <property type="entry name" value="GPI_transamidase"/>
</dbReference>
<organism evidence="6 7">
    <name type="scientific">Nematocida displodere</name>
    <dbReference type="NCBI Taxonomy" id="1805483"/>
    <lineage>
        <taxon>Eukaryota</taxon>
        <taxon>Fungi</taxon>
        <taxon>Fungi incertae sedis</taxon>
        <taxon>Microsporidia</taxon>
        <taxon>Nematocida</taxon>
    </lineage>
</organism>
<evidence type="ECO:0000256" key="1">
    <source>
        <dbReference type="ARBA" id="ARBA00004687"/>
    </source>
</evidence>
<dbReference type="Pfam" id="PF01650">
    <property type="entry name" value="Peptidase_C13"/>
    <property type="match status" value="1"/>
</dbReference>
<dbReference type="VEuPathDB" id="MicrosporidiaDB:NEDG_00797"/>
<dbReference type="Gene3D" id="3.40.50.1460">
    <property type="match status" value="1"/>
</dbReference>
<evidence type="ECO:0000256" key="2">
    <source>
        <dbReference type="ARBA" id="ARBA00009941"/>
    </source>
</evidence>
<evidence type="ECO:0000256" key="4">
    <source>
        <dbReference type="ARBA" id="ARBA00022729"/>
    </source>
</evidence>
<dbReference type="RefSeq" id="XP_067544312.1">
    <property type="nucleotide sequence ID" value="XM_067688215.1"/>
</dbReference>
<dbReference type="OrthoDB" id="192611at2759"/>
<dbReference type="PANTHER" id="PTHR48067:SF1">
    <property type="entry name" value="GPI-ANCHOR TRANSAMIDASE"/>
    <property type="match status" value="1"/>
</dbReference>
<evidence type="ECO:0000256" key="3">
    <source>
        <dbReference type="ARBA" id="ARBA00022502"/>
    </source>
</evidence>
<keyword evidence="7" id="KW-1185">Reference proteome</keyword>
<keyword evidence="4 5" id="KW-0732">Signal</keyword>
<dbReference type="GO" id="GO:0016255">
    <property type="term" value="P:attachment of GPI anchor to protein"/>
    <property type="evidence" value="ECO:0007669"/>
    <property type="project" value="InterPro"/>
</dbReference>
<reference evidence="6 7" key="1">
    <citation type="submission" date="2016-02" db="EMBL/GenBank/DDBJ databases">
        <title>Discovery of a natural microsporidian pathogen with a broad tissue tropism in Caenorhabditis elegans.</title>
        <authorList>
            <person name="Luallen R.J."/>
            <person name="Reinke A.W."/>
            <person name="Tong L."/>
            <person name="Botts M.R."/>
            <person name="Felix M.-A."/>
            <person name="Troemel E.R."/>
        </authorList>
    </citation>
    <scope>NUCLEOTIDE SEQUENCE [LARGE SCALE GENOMIC DNA]</scope>
    <source>
        <strain evidence="6 7">JUm2807</strain>
    </source>
</reference>
<dbReference type="EMBL" id="LTDL01000040">
    <property type="protein sequence ID" value="OAG29664.1"/>
    <property type="molecule type" value="Genomic_DNA"/>
</dbReference>